<evidence type="ECO:0000256" key="2">
    <source>
        <dbReference type="ARBA" id="ARBA00022729"/>
    </source>
</evidence>
<keyword evidence="1" id="KW-0479">Metal-binding</keyword>
<gene>
    <name evidence="5" type="ORF">UFOPK1762_00739</name>
    <name evidence="6" type="ORF">UFOPK1906_00386</name>
    <name evidence="7" type="ORF">UFOPK2624_00838</name>
    <name evidence="8" type="ORF">UFOPK3010_01088</name>
    <name evidence="3" type="ORF">UFOPK3331_00202</name>
    <name evidence="9" type="ORF">UFOPK3785_00172</name>
    <name evidence="10" type="ORF">UFOPK3927_00079</name>
    <name evidence="4" type="ORF">UFOPK4201_00237</name>
    <name evidence="11" type="ORF">UFOPK4371_00774</name>
</gene>
<dbReference type="EMBL" id="CAEZTY010000020">
    <property type="protein sequence ID" value="CAB4582521.1"/>
    <property type="molecule type" value="Genomic_DNA"/>
</dbReference>
<dbReference type="AlphaFoldDB" id="A0A6J5YTG1"/>
<dbReference type="NCBIfam" id="TIGR01256">
    <property type="entry name" value="modA"/>
    <property type="match status" value="1"/>
</dbReference>
<evidence type="ECO:0000313" key="6">
    <source>
        <dbReference type="EMBL" id="CAB4616148.1"/>
    </source>
</evidence>
<dbReference type="InterPro" id="IPR050682">
    <property type="entry name" value="ModA/WtpA"/>
</dbReference>
<dbReference type="SUPFAM" id="SSF53850">
    <property type="entry name" value="Periplasmic binding protein-like II"/>
    <property type="match status" value="1"/>
</dbReference>
<evidence type="ECO:0000313" key="4">
    <source>
        <dbReference type="EMBL" id="CAB4370472.1"/>
    </source>
</evidence>
<dbReference type="GO" id="GO:0046872">
    <property type="term" value="F:metal ion binding"/>
    <property type="evidence" value="ECO:0007669"/>
    <property type="project" value="UniProtKB-KW"/>
</dbReference>
<dbReference type="EMBL" id="CAFAAM010000146">
    <property type="protein sequence ID" value="CAB4809970.1"/>
    <property type="molecule type" value="Genomic_DNA"/>
</dbReference>
<dbReference type="EMBL" id="CAEZVC010000013">
    <property type="protein sequence ID" value="CAB4616148.1"/>
    <property type="molecule type" value="Genomic_DNA"/>
</dbReference>
<evidence type="ECO:0000313" key="10">
    <source>
        <dbReference type="EMBL" id="CAB4970822.1"/>
    </source>
</evidence>
<dbReference type="PIRSF" id="PIRSF004846">
    <property type="entry name" value="ModA"/>
    <property type="match status" value="1"/>
</dbReference>
<evidence type="ECO:0000256" key="1">
    <source>
        <dbReference type="ARBA" id="ARBA00022723"/>
    </source>
</evidence>
<dbReference type="EMBL" id="CAEZXY010000028">
    <property type="protein sequence ID" value="CAB4706336.1"/>
    <property type="molecule type" value="Genomic_DNA"/>
</dbReference>
<dbReference type="EMBL" id="CAFBOK010000004">
    <property type="protein sequence ID" value="CAB4970822.1"/>
    <property type="molecule type" value="Genomic_DNA"/>
</dbReference>
<evidence type="ECO:0000313" key="7">
    <source>
        <dbReference type="EMBL" id="CAB4706336.1"/>
    </source>
</evidence>
<dbReference type="Pfam" id="PF13531">
    <property type="entry name" value="SBP_bac_11"/>
    <property type="match status" value="1"/>
</dbReference>
<organism evidence="3">
    <name type="scientific">freshwater metagenome</name>
    <dbReference type="NCBI Taxonomy" id="449393"/>
    <lineage>
        <taxon>unclassified sequences</taxon>
        <taxon>metagenomes</taxon>
        <taxon>ecological metagenomes</taxon>
    </lineage>
</organism>
<reference evidence="3" key="1">
    <citation type="submission" date="2020-05" db="EMBL/GenBank/DDBJ databases">
        <authorList>
            <person name="Chiriac C."/>
            <person name="Salcher M."/>
            <person name="Ghai R."/>
            <person name="Kavagutti S V."/>
        </authorList>
    </citation>
    <scope>NUCLEOTIDE SEQUENCE</scope>
</reference>
<evidence type="ECO:0000313" key="8">
    <source>
        <dbReference type="EMBL" id="CAB4809970.1"/>
    </source>
</evidence>
<dbReference type="GO" id="GO:0030973">
    <property type="term" value="F:molybdate ion binding"/>
    <property type="evidence" value="ECO:0007669"/>
    <property type="project" value="TreeGrafter"/>
</dbReference>
<dbReference type="EMBL" id="CAFBRD010000032">
    <property type="protein sequence ID" value="CAB5076575.1"/>
    <property type="molecule type" value="Genomic_DNA"/>
</dbReference>
<name>A0A6J5YTG1_9ZZZZ</name>
<dbReference type="PANTHER" id="PTHR30632">
    <property type="entry name" value="MOLYBDATE-BINDING PERIPLASMIC PROTEIN"/>
    <property type="match status" value="1"/>
</dbReference>
<dbReference type="GO" id="GO:0015689">
    <property type="term" value="P:molybdate ion transport"/>
    <property type="evidence" value="ECO:0007669"/>
    <property type="project" value="InterPro"/>
</dbReference>
<accession>A0A6J5YTG1</accession>
<dbReference type="Gene3D" id="3.40.190.10">
    <property type="entry name" value="Periplasmic binding protein-like II"/>
    <property type="match status" value="2"/>
</dbReference>
<dbReference type="EMBL" id="CAFBNJ010000005">
    <property type="protein sequence ID" value="CAB4940809.1"/>
    <property type="molecule type" value="Genomic_DNA"/>
</dbReference>
<dbReference type="EMBL" id="CAEUNJ010000006">
    <property type="protein sequence ID" value="CAB4370472.1"/>
    <property type="molecule type" value="Genomic_DNA"/>
</dbReference>
<dbReference type="CDD" id="cd13538">
    <property type="entry name" value="PBP2_ModA_like_1"/>
    <property type="match status" value="1"/>
</dbReference>
<evidence type="ECO:0000313" key="3">
    <source>
        <dbReference type="EMBL" id="CAB4331249.1"/>
    </source>
</evidence>
<dbReference type="InterPro" id="IPR005950">
    <property type="entry name" value="ModA"/>
</dbReference>
<evidence type="ECO:0000313" key="5">
    <source>
        <dbReference type="EMBL" id="CAB4582521.1"/>
    </source>
</evidence>
<proteinExistence type="predicted"/>
<evidence type="ECO:0000313" key="11">
    <source>
        <dbReference type="EMBL" id="CAB5076575.1"/>
    </source>
</evidence>
<dbReference type="PANTHER" id="PTHR30632:SF0">
    <property type="entry name" value="SULFATE-BINDING PROTEIN"/>
    <property type="match status" value="1"/>
</dbReference>
<keyword evidence="2" id="KW-0732">Signal</keyword>
<sequence>MAFQVPKLHPNALVAISFLMLLVFAPACGSSSTTSSTAGSTDSLSGSLTVSAASSLQGAFTDIKAAFRKLHPDVNVTINFAASSTLAQQIIAGAPVDVFAAADEATMNKVTDAKLLSGTPTLFAANSLEIIVRKGNPSKIASLSDLSKSGLIYVTCAPEVPIGKYSAQVLQKAGVTITPASFEPDVKGIVAKVSAGEADAGIVYSTDIRATKRAADGVAIPANLNVIAKYPIAAIFKSGNNTAAEAWIAFVTGTAGQSILKSYGFTSP</sequence>
<protein>
    <submittedName>
        <fullName evidence="3">Unannotated protein</fullName>
    </submittedName>
</protein>
<dbReference type="EMBL" id="CAESAL010000004">
    <property type="protein sequence ID" value="CAB4331249.1"/>
    <property type="molecule type" value="Genomic_DNA"/>
</dbReference>
<evidence type="ECO:0000313" key="9">
    <source>
        <dbReference type="EMBL" id="CAB4940809.1"/>
    </source>
</evidence>